<gene>
    <name evidence="1" type="ORF">CRENBAI_007679</name>
</gene>
<reference evidence="1 2" key="1">
    <citation type="submission" date="2021-06" db="EMBL/GenBank/DDBJ databases">
        <authorList>
            <person name="Palmer J.M."/>
        </authorList>
    </citation>
    <scope>NUCLEOTIDE SEQUENCE [LARGE SCALE GENOMIC DNA]</scope>
    <source>
        <strain evidence="1 2">MEX-2019</strain>
        <tissue evidence="1">Muscle</tissue>
    </source>
</reference>
<sequence length="236" mass="25440">MLPSLDKGPEASSPSAHAQSLLMSATTPHPPTRPGLAPLPAITAFLSRAAAEPQQLKASVLTFSLITRLGSLMDQGFSLVPTLERSLSLFGCQVGLAHWTTASAPFSSDQIIARLTGWLPSVCHPGYSSDQQHCFPHLRHFKKAQELNLPPEDAEDFCNSPDGLFGAYCQSVLEQLQTFHDELERVRRNGALFWPGTYSSHTTSPGWTVGFSNTSMLLVQPSTGDTADVGGMCVKC</sequence>
<proteinExistence type="predicted"/>
<name>A0AAV9SCF8_9TELE</name>
<comment type="caution">
    <text evidence="1">The sequence shown here is derived from an EMBL/GenBank/DDBJ whole genome shotgun (WGS) entry which is preliminary data.</text>
</comment>
<protein>
    <submittedName>
        <fullName evidence="1">Uncharacterized protein</fullName>
    </submittedName>
</protein>
<accession>A0AAV9SCF8</accession>
<dbReference type="AlphaFoldDB" id="A0AAV9SCF8"/>
<keyword evidence="2" id="KW-1185">Reference proteome</keyword>
<dbReference type="Proteomes" id="UP001311232">
    <property type="component" value="Unassembled WGS sequence"/>
</dbReference>
<dbReference type="EMBL" id="JAHHUM010000594">
    <property type="protein sequence ID" value="KAK5618922.1"/>
    <property type="molecule type" value="Genomic_DNA"/>
</dbReference>
<evidence type="ECO:0000313" key="1">
    <source>
        <dbReference type="EMBL" id="KAK5618922.1"/>
    </source>
</evidence>
<evidence type="ECO:0000313" key="2">
    <source>
        <dbReference type="Proteomes" id="UP001311232"/>
    </source>
</evidence>
<organism evidence="1 2">
    <name type="scientific">Crenichthys baileyi</name>
    <name type="common">White River springfish</name>
    <dbReference type="NCBI Taxonomy" id="28760"/>
    <lineage>
        <taxon>Eukaryota</taxon>
        <taxon>Metazoa</taxon>
        <taxon>Chordata</taxon>
        <taxon>Craniata</taxon>
        <taxon>Vertebrata</taxon>
        <taxon>Euteleostomi</taxon>
        <taxon>Actinopterygii</taxon>
        <taxon>Neopterygii</taxon>
        <taxon>Teleostei</taxon>
        <taxon>Neoteleostei</taxon>
        <taxon>Acanthomorphata</taxon>
        <taxon>Ovalentaria</taxon>
        <taxon>Atherinomorphae</taxon>
        <taxon>Cyprinodontiformes</taxon>
        <taxon>Goodeidae</taxon>
        <taxon>Crenichthys</taxon>
    </lineage>
</organism>